<dbReference type="AlphaFoldDB" id="A0AA38CMU3"/>
<sequence length="132" mass="15540">MPSQRYLDFEEVVRRFELQEGSPELPDDTNHEEEEMALDDFQKEKSAYVLIRDGDIFTFPFEDEDSLDHFTQEETNPVYNEPSNNEKEMFVQELLRAAEETEDLELSLELLMQATNLQYKCEADVKVGHIEI</sequence>
<evidence type="ECO:0000313" key="2">
    <source>
        <dbReference type="Proteomes" id="UP000824469"/>
    </source>
</evidence>
<protein>
    <submittedName>
        <fullName evidence="1">Uncharacterized protein</fullName>
    </submittedName>
</protein>
<gene>
    <name evidence="1" type="ORF">KI387_031085</name>
</gene>
<name>A0AA38CMU3_TAXCH</name>
<accession>A0AA38CMU3</accession>
<organism evidence="1 2">
    <name type="scientific">Taxus chinensis</name>
    <name type="common">Chinese yew</name>
    <name type="synonym">Taxus wallichiana var. chinensis</name>
    <dbReference type="NCBI Taxonomy" id="29808"/>
    <lineage>
        <taxon>Eukaryota</taxon>
        <taxon>Viridiplantae</taxon>
        <taxon>Streptophyta</taxon>
        <taxon>Embryophyta</taxon>
        <taxon>Tracheophyta</taxon>
        <taxon>Spermatophyta</taxon>
        <taxon>Pinopsida</taxon>
        <taxon>Pinidae</taxon>
        <taxon>Conifers II</taxon>
        <taxon>Cupressales</taxon>
        <taxon>Taxaceae</taxon>
        <taxon>Taxus</taxon>
    </lineage>
</organism>
<dbReference type="EMBL" id="JAHRHJ020000010">
    <property type="protein sequence ID" value="KAH9299403.1"/>
    <property type="molecule type" value="Genomic_DNA"/>
</dbReference>
<reference evidence="1 2" key="1">
    <citation type="journal article" date="2021" name="Nat. Plants">
        <title>The Taxus genome provides insights into paclitaxel biosynthesis.</title>
        <authorList>
            <person name="Xiong X."/>
            <person name="Gou J."/>
            <person name="Liao Q."/>
            <person name="Li Y."/>
            <person name="Zhou Q."/>
            <person name="Bi G."/>
            <person name="Li C."/>
            <person name="Du R."/>
            <person name="Wang X."/>
            <person name="Sun T."/>
            <person name="Guo L."/>
            <person name="Liang H."/>
            <person name="Lu P."/>
            <person name="Wu Y."/>
            <person name="Zhang Z."/>
            <person name="Ro D.K."/>
            <person name="Shang Y."/>
            <person name="Huang S."/>
            <person name="Yan J."/>
        </authorList>
    </citation>
    <scope>NUCLEOTIDE SEQUENCE [LARGE SCALE GENOMIC DNA]</scope>
    <source>
        <strain evidence="1">Ta-2019</strain>
    </source>
</reference>
<comment type="caution">
    <text evidence="1">The sequence shown here is derived from an EMBL/GenBank/DDBJ whole genome shotgun (WGS) entry which is preliminary data.</text>
</comment>
<keyword evidence="2" id="KW-1185">Reference proteome</keyword>
<proteinExistence type="predicted"/>
<dbReference type="Proteomes" id="UP000824469">
    <property type="component" value="Unassembled WGS sequence"/>
</dbReference>
<evidence type="ECO:0000313" key="1">
    <source>
        <dbReference type="EMBL" id="KAH9299403.1"/>
    </source>
</evidence>
<feature type="non-terminal residue" evidence="1">
    <location>
        <position position="132"/>
    </location>
</feature>